<dbReference type="Pfam" id="PF10999">
    <property type="entry name" value="DUF2839"/>
    <property type="match status" value="1"/>
</dbReference>
<comment type="caution">
    <text evidence="2">The sequence shown here is derived from an EMBL/GenBank/DDBJ whole genome shotgun (WGS) entry which is preliminary data.</text>
</comment>
<evidence type="ECO:0000256" key="1">
    <source>
        <dbReference type="SAM" id="Phobius"/>
    </source>
</evidence>
<dbReference type="EMBL" id="JADEXN010000400">
    <property type="protein sequence ID" value="MBE9042633.1"/>
    <property type="molecule type" value="Genomic_DNA"/>
</dbReference>
<gene>
    <name evidence="2" type="ORF">IQ235_17875</name>
</gene>
<name>A0A928W0H1_9CYAN</name>
<keyword evidence="3" id="KW-1185">Reference proteome</keyword>
<accession>A0A928W0H1</accession>
<dbReference type="InterPro" id="IPR021262">
    <property type="entry name" value="DUF2839"/>
</dbReference>
<keyword evidence="1" id="KW-0472">Membrane</keyword>
<keyword evidence="1" id="KW-1133">Transmembrane helix</keyword>
<proteinExistence type="predicted"/>
<evidence type="ECO:0000313" key="2">
    <source>
        <dbReference type="EMBL" id="MBE9042633.1"/>
    </source>
</evidence>
<protein>
    <submittedName>
        <fullName evidence="2">DUF2839 domain-containing protein</fullName>
    </submittedName>
</protein>
<feature type="transmembrane region" description="Helical" evidence="1">
    <location>
        <begin position="43"/>
        <end position="64"/>
    </location>
</feature>
<evidence type="ECO:0000313" key="3">
    <source>
        <dbReference type="Proteomes" id="UP000621799"/>
    </source>
</evidence>
<dbReference type="Proteomes" id="UP000621799">
    <property type="component" value="Unassembled WGS sequence"/>
</dbReference>
<reference evidence="2" key="1">
    <citation type="submission" date="2020-10" db="EMBL/GenBank/DDBJ databases">
        <authorList>
            <person name="Castelo-Branco R."/>
            <person name="Eusebio N."/>
            <person name="Adriana R."/>
            <person name="Vieira A."/>
            <person name="Brugerolle De Fraissinette N."/>
            <person name="Rezende De Castro R."/>
            <person name="Schneider M.P."/>
            <person name="Vasconcelos V."/>
            <person name="Leao P.N."/>
        </authorList>
    </citation>
    <scope>NUCLEOTIDE SEQUENCE</scope>
    <source>
        <strain evidence="2">LEGE 11467</strain>
    </source>
</reference>
<keyword evidence="1" id="KW-0812">Transmembrane</keyword>
<organism evidence="2 3">
    <name type="scientific">Zarconia navalis LEGE 11467</name>
    <dbReference type="NCBI Taxonomy" id="1828826"/>
    <lineage>
        <taxon>Bacteria</taxon>
        <taxon>Bacillati</taxon>
        <taxon>Cyanobacteriota</taxon>
        <taxon>Cyanophyceae</taxon>
        <taxon>Oscillatoriophycideae</taxon>
        <taxon>Oscillatoriales</taxon>
        <taxon>Oscillatoriales incertae sedis</taxon>
        <taxon>Zarconia</taxon>
        <taxon>Zarconia navalis</taxon>
    </lineage>
</organism>
<sequence>MGESKRRKAALGEKYGQEKQILPWLPITKTQAEAFVKWTTRGAWVGIGALALVWVTVIFIGPSLGWW</sequence>
<dbReference type="RefSeq" id="WP_264322787.1">
    <property type="nucleotide sequence ID" value="NZ_JADEXN010000400.1"/>
</dbReference>
<dbReference type="AlphaFoldDB" id="A0A928W0H1"/>